<evidence type="ECO:0000313" key="3">
    <source>
        <dbReference type="Proteomes" id="UP000054324"/>
    </source>
</evidence>
<feature type="compositionally biased region" description="Pro residues" evidence="1">
    <location>
        <begin position="233"/>
        <end position="248"/>
    </location>
</feature>
<dbReference type="PROSITE" id="PS51257">
    <property type="entry name" value="PROKAR_LIPOPROTEIN"/>
    <property type="match status" value="1"/>
</dbReference>
<feature type="compositionally biased region" description="Gly residues" evidence="1">
    <location>
        <begin position="263"/>
        <end position="275"/>
    </location>
</feature>
<dbReference type="Proteomes" id="UP000054324">
    <property type="component" value="Unassembled WGS sequence"/>
</dbReference>
<name>A0A075A493_OPIVI</name>
<reference evidence="2 3" key="1">
    <citation type="submission" date="2013-11" db="EMBL/GenBank/DDBJ databases">
        <title>Opisthorchis viverrini - life in the bile duct.</title>
        <authorList>
            <person name="Young N.D."/>
            <person name="Nagarajan N."/>
            <person name="Lin S.J."/>
            <person name="Korhonen P.K."/>
            <person name="Jex A.R."/>
            <person name="Hall R.S."/>
            <person name="Safavi-Hemami H."/>
            <person name="Kaewkong W."/>
            <person name="Bertrand D."/>
            <person name="Gao S."/>
            <person name="Seet Q."/>
            <person name="Wongkham S."/>
            <person name="Teh B.T."/>
            <person name="Wongkham C."/>
            <person name="Intapan P.M."/>
            <person name="Maleewong W."/>
            <person name="Yang X."/>
            <person name="Hu M."/>
            <person name="Wang Z."/>
            <person name="Hofmann A."/>
            <person name="Sternberg P.W."/>
            <person name="Tan P."/>
            <person name="Wang J."/>
            <person name="Gasser R.B."/>
        </authorList>
    </citation>
    <scope>NUCLEOTIDE SEQUENCE [LARGE SCALE GENOMIC DNA]</scope>
</reference>
<dbReference type="CTD" id="20315183"/>
<gene>
    <name evidence="2" type="ORF">T265_00995</name>
</gene>
<feature type="compositionally biased region" description="Gly residues" evidence="1">
    <location>
        <begin position="291"/>
        <end position="304"/>
    </location>
</feature>
<dbReference type="STRING" id="6198.A0A075A493"/>
<evidence type="ECO:0000313" key="2">
    <source>
        <dbReference type="EMBL" id="KER33102.1"/>
    </source>
</evidence>
<organism evidence="2 3">
    <name type="scientific">Opisthorchis viverrini</name>
    <name type="common">Southeast Asian liver fluke</name>
    <dbReference type="NCBI Taxonomy" id="6198"/>
    <lineage>
        <taxon>Eukaryota</taxon>
        <taxon>Metazoa</taxon>
        <taxon>Spiralia</taxon>
        <taxon>Lophotrochozoa</taxon>
        <taxon>Platyhelminthes</taxon>
        <taxon>Trematoda</taxon>
        <taxon>Digenea</taxon>
        <taxon>Opisthorchiida</taxon>
        <taxon>Opisthorchiata</taxon>
        <taxon>Opisthorchiidae</taxon>
        <taxon>Opisthorchis</taxon>
    </lineage>
</organism>
<feature type="compositionally biased region" description="Gly residues" evidence="1">
    <location>
        <begin position="389"/>
        <end position="403"/>
    </location>
</feature>
<accession>A0A075A493</accession>
<sequence length="450" mass="46039">MKNSLLSGPVGLQSAYGCGKATDVPAIKSRVALGTSVEYRSPCMPFHACIRTDSSFGRSVQSELVSVLPMGRTKWLRWLEREFIDRKVRDSNSTSASRLPLSRLRQPGSIPALVLPSGRWQLGIATAERLLVSSSGDNVFSFQAVVGFSPPDVLLGSEDPSEENGPLASKALMTNNFWMCSVLSGHVSDPLSGTDDTTRSFAPSSAATISVPQISKPGHSVMSGPGGVGGPPSGGPGMPPPLGPPGPDPISMRQRPSGPPLMPGGGIPPGAGPGIQGPSPHHPSMRFHQAGAGGYPGPPVGGGMIPPHANLIPGGGPIHPMHSGPMIPQHHHHPGAMLGHPRPRWMGPSIPPQQQSQQGGPPGPQQGGGPPVVCSGSAGPNSVSSAGPGSVGPGSCGGGGGGIVQSPGHPGTPTQHVPPQHLAVPSPINSQRPRGDWDFIVQMQVHIIVP</sequence>
<keyword evidence="3" id="KW-1185">Reference proteome</keyword>
<dbReference type="AlphaFoldDB" id="A0A075A493"/>
<proteinExistence type="predicted"/>
<dbReference type="KEGG" id="ovi:T265_00995"/>
<feature type="compositionally biased region" description="Polar residues" evidence="1">
    <location>
        <begin position="199"/>
        <end position="213"/>
    </location>
</feature>
<dbReference type="OrthoDB" id="10071111at2759"/>
<dbReference type="GeneID" id="20315183"/>
<evidence type="ECO:0000256" key="1">
    <source>
        <dbReference type="SAM" id="MobiDB-lite"/>
    </source>
</evidence>
<dbReference type="RefSeq" id="XP_009163174.1">
    <property type="nucleotide sequence ID" value="XM_009164910.1"/>
</dbReference>
<feature type="region of interest" description="Disordered" evidence="1">
    <location>
        <begin position="190"/>
        <end position="432"/>
    </location>
</feature>
<protein>
    <submittedName>
        <fullName evidence="2">Uncharacterized protein</fullName>
    </submittedName>
</protein>
<feature type="compositionally biased region" description="Low complexity" evidence="1">
    <location>
        <begin position="375"/>
        <end position="388"/>
    </location>
</feature>
<dbReference type="EMBL" id="KL596628">
    <property type="protein sequence ID" value="KER33102.1"/>
    <property type="molecule type" value="Genomic_DNA"/>
</dbReference>